<dbReference type="EMBL" id="RAWI01001101">
    <property type="protein sequence ID" value="RKH80752.1"/>
    <property type="molecule type" value="Genomic_DNA"/>
</dbReference>
<evidence type="ECO:0000313" key="2">
    <source>
        <dbReference type="Proteomes" id="UP000278907"/>
    </source>
</evidence>
<reference evidence="1 2" key="1">
    <citation type="submission" date="2018-09" db="EMBL/GenBank/DDBJ databases">
        <authorList>
            <person name="Livingstone P.G."/>
            <person name="Whitworth D.E."/>
        </authorList>
    </citation>
    <scope>NUCLEOTIDE SEQUENCE [LARGE SCALE GENOMIC DNA]</scope>
    <source>
        <strain evidence="1 2">CA031B</strain>
    </source>
</reference>
<gene>
    <name evidence="1" type="ORF">D7Y13_43240</name>
</gene>
<evidence type="ECO:0000313" key="1">
    <source>
        <dbReference type="EMBL" id="RKH80752.1"/>
    </source>
</evidence>
<feature type="non-terminal residue" evidence="1">
    <location>
        <position position="58"/>
    </location>
</feature>
<protein>
    <submittedName>
        <fullName evidence="1">Glycosyltransferase family 1 protein</fullName>
    </submittedName>
</protein>
<organism evidence="1 2">
    <name type="scientific">Corallococcus praedator</name>
    <dbReference type="NCBI Taxonomy" id="2316724"/>
    <lineage>
        <taxon>Bacteria</taxon>
        <taxon>Pseudomonadati</taxon>
        <taxon>Myxococcota</taxon>
        <taxon>Myxococcia</taxon>
        <taxon>Myxococcales</taxon>
        <taxon>Cystobacterineae</taxon>
        <taxon>Myxococcaceae</taxon>
        <taxon>Corallococcus</taxon>
    </lineage>
</organism>
<dbReference type="Proteomes" id="UP000278907">
    <property type="component" value="Unassembled WGS sequence"/>
</dbReference>
<comment type="caution">
    <text evidence="1">The sequence shown here is derived from an EMBL/GenBank/DDBJ whole genome shotgun (WGS) entry which is preliminary data.</text>
</comment>
<proteinExistence type="predicted"/>
<name>A0ABX9Q687_9BACT</name>
<accession>A0ABX9Q687</accession>
<keyword evidence="2" id="KW-1185">Reference proteome</keyword>
<sequence length="58" mass="6405">MTFALVAPTHDGVPTGGHVYNEHLLREWAATGVPVVLERVEGGWPHPSADERARLRFT</sequence>